<feature type="region of interest" description="Disordered" evidence="6">
    <location>
        <begin position="316"/>
        <end position="345"/>
    </location>
</feature>
<dbReference type="PIRSF" id="PIRSF035875">
    <property type="entry name" value="RNase_BN"/>
    <property type="match status" value="1"/>
</dbReference>
<feature type="compositionally biased region" description="Basic and acidic residues" evidence="6">
    <location>
        <begin position="21"/>
        <end position="39"/>
    </location>
</feature>
<keyword evidence="4 7" id="KW-1133">Transmembrane helix</keyword>
<dbReference type="KEGG" id="samy:DB32_001131"/>
<feature type="transmembrane region" description="Helical" evidence="7">
    <location>
        <begin position="250"/>
        <end position="272"/>
    </location>
</feature>
<sequence length="345" mass="37625">MAQRLEHRRRRRRSVANTTHGSHDLGAAHERDRGREAERPTQIPPKGWKDVLLRVKKEMKEDRISVVAASVAFWTILAIFPALIALVLLYGLISDPAEVERQVSSMSSALPGDARTLLSDQMRGIVSTPRQGLGIGLVVSLLGALWAASGGMRALIDALNIAYDQQETRNFFKLRALSIALTVGAILFIALAVFSVGVLPVIFEYVGLGRVVERVLEFGRWPLLALLATIGLSALYRFAPCRTHAKWRWVTPGGVVATAFWLGATALFSFYVSNFGSYNETYGALGGVIVLLLWLYLSSYAVLLGAEINAEMEHQTAKDSTVGEPAPMGERGATMADTLGPSYAR</sequence>
<gene>
    <name evidence="8" type="ORF">DB32_001131</name>
</gene>
<keyword evidence="2" id="KW-1003">Cell membrane</keyword>
<feature type="transmembrane region" description="Helical" evidence="7">
    <location>
        <begin position="177"/>
        <end position="203"/>
    </location>
</feature>
<dbReference type="PANTHER" id="PTHR30213">
    <property type="entry name" value="INNER MEMBRANE PROTEIN YHJD"/>
    <property type="match status" value="1"/>
</dbReference>
<keyword evidence="9" id="KW-1185">Reference proteome</keyword>
<dbReference type="InterPro" id="IPR017039">
    <property type="entry name" value="Virul_fac_BrkB"/>
</dbReference>
<evidence type="ECO:0000256" key="3">
    <source>
        <dbReference type="ARBA" id="ARBA00022692"/>
    </source>
</evidence>
<feature type="transmembrane region" description="Helical" evidence="7">
    <location>
        <begin position="284"/>
        <end position="306"/>
    </location>
</feature>
<dbReference type="NCBIfam" id="TIGR00765">
    <property type="entry name" value="yihY_not_rbn"/>
    <property type="match status" value="1"/>
</dbReference>
<dbReference type="Pfam" id="PF03631">
    <property type="entry name" value="Virul_fac_BrkB"/>
    <property type="match status" value="1"/>
</dbReference>
<proteinExistence type="predicted"/>
<dbReference type="AlphaFoldDB" id="A0A0F6YGI0"/>
<dbReference type="PANTHER" id="PTHR30213:SF0">
    <property type="entry name" value="UPF0761 MEMBRANE PROTEIN YIHY"/>
    <property type="match status" value="1"/>
</dbReference>
<feature type="region of interest" description="Disordered" evidence="6">
    <location>
        <begin position="1"/>
        <end position="45"/>
    </location>
</feature>
<dbReference type="EMBL" id="CP011125">
    <property type="protein sequence ID" value="AKF03982.1"/>
    <property type="molecule type" value="Genomic_DNA"/>
</dbReference>
<feature type="transmembrane region" description="Helical" evidence="7">
    <location>
        <begin position="218"/>
        <end position="238"/>
    </location>
</feature>
<dbReference type="Proteomes" id="UP000034883">
    <property type="component" value="Chromosome"/>
</dbReference>
<reference evidence="8 9" key="1">
    <citation type="submission" date="2015-03" db="EMBL/GenBank/DDBJ databases">
        <title>Genome assembly of Sandaracinus amylolyticus DSM 53668.</title>
        <authorList>
            <person name="Sharma G."/>
            <person name="Subramanian S."/>
        </authorList>
    </citation>
    <scope>NUCLEOTIDE SEQUENCE [LARGE SCALE GENOMIC DNA]</scope>
    <source>
        <strain evidence="8 9">DSM 53668</strain>
    </source>
</reference>
<organism evidence="8 9">
    <name type="scientific">Sandaracinus amylolyticus</name>
    <dbReference type="NCBI Taxonomy" id="927083"/>
    <lineage>
        <taxon>Bacteria</taxon>
        <taxon>Pseudomonadati</taxon>
        <taxon>Myxococcota</taxon>
        <taxon>Polyangia</taxon>
        <taxon>Polyangiales</taxon>
        <taxon>Sandaracinaceae</taxon>
        <taxon>Sandaracinus</taxon>
    </lineage>
</organism>
<dbReference type="STRING" id="927083.DB32_001131"/>
<evidence type="ECO:0000256" key="4">
    <source>
        <dbReference type="ARBA" id="ARBA00022989"/>
    </source>
</evidence>
<protein>
    <submittedName>
        <fullName evidence="8">Ribonuclease BN</fullName>
    </submittedName>
</protein>
<evidence type="ECO:0000256" key="7">
    <source>
        <dbReference type="SAM" id="Phobius"/>
    </source>
</evidence>
<comment type="subcellular location">
    <subcellularLocation>
        <location evidence="1">Cell membrane</location>
        <topology evidence="1">Multi-pass membrane protein</topology>
    </subcellularLocation>
</comment>
<feature type="compositionally biased region" description="Basic residues" evidence="6">
    <location>
        <begin position="1"/>
        <end position="14"/>
    </location>
</feature>
<evidence type="ECO:0000256" key="6">
    <source>
        <dbReference type="SAM" id="MobiDB-lite"/>
    </source>
</evidence>
<evidence type="ECO:0000256" key="5">
    <source>
        <dbReference type="ARBA" id="ARBA00023136"/>
    </source>
</evidence>
<feature type="transmembrane region" description="Helical" evidence="7">
    <location>
        <begin position="64"/>
        <end position="93"/>
    </location>
</feature>
<name>A0A0F6YGI0_9BACT</name>
<evidence type="ECO:0000256" key="1">
    <source>
        <dbReference type="ARBA" id="ARBA00004651"/>
    </source>
</evidence>
<dbReference type="GO" id="GO:0005886">
    <property type="term" value="C:plasma membrane"/>
    <property type="evidence" value="ECO:0007669"/>
    <property type="project" value="UniProtKB-SubCell"/>
</dbReference>
<evidence type="ECO:0000256" key="2">
    <source>
        <dbReference type="ARBA" id="ARBA00022475"/>
    </source>
</evidence>
<feature type="transmembrane region" description="Helical" evidence="7">
    <location>
        <begin position="132"/>
        <end position="156"/>
    </location>
</feature>
<keyword evidence="5 7" id="KW-0472">Membrane</keyword>
<evidence type="ECO:0000313" key="9">
    <source>
        <dbReference type="Proteomes" id="UP000034883"/>
    </source>
</evidence>
<keyword evidence="3 7" id="KW-0812">Transmembrane</keyword>
<accession>A0A0F6YGI0</accession>
<evidence type="ECO:0000313" key="8">
    <source>
        <dbReference type="EMBL" id="AKF03982.1"/>
    </source>
</evidence>